<evidence type="ECO:0008006" key="4">
    <source>
        <dbReference type="Google" id="ProtNLM"/>
    </source>
</evidence>
<keyword evidence="3" id="KW-1185">Reference proteome</keyword>
<evidence type="ECO:0000256" key="1">
    <source>
        <dbReference type="SAM" id="Phobius"/>
    </source>
</evidence>
<evidence type="ECO:0000313" key="2">
    <source>
        <dbReference type="EMBL" id="KZS64740.1"/>
    </source>
</evidence>
<dbReference type="AlphaFoldDB" id="A0A164CHZ9"/>
<keyword evidence="1" id="KW-0472">Membrane</keyword>
<dbReference type="Proteomes" id="UP000077342">
    <property type="component" value="Unassembled WGS sequence"/>
</dbReference>
<gene>
    <name evidence="2" type="ORF">A4G28_12530</name>
</gene>
<dbReference type="EMBL" id="LWCI01000077">
    <property type="protein sequence ID" value="KZS64740.1"/>
    <property type="molecule type" value="Genomic_DNA"/>
</dbReference>
<evidence type="ECO:0000313" key="3">
    <source>
        <dbReference type="Proteomes" id="UP000077342"/>
    </source>
</evidence>
<keyword evidence="1" id="KW-1133">Transmembrane helix</keyword>
<keyword evidence="1" id="KW-0812">Transmembrane</keyword>
<sequence>MYLTDASTEDPVIEAAGAVQTWLVRGVDSLGVWPLLAILAALLATTVGLRILVRHNMFRRSTRPSD</sequence>
<proteinExistence type="predicted"/>
<name>A0A164CHZ9_9MYCO</name>
<comment type="caution">
    <text evidence="2">The sequence shown here is derived from an EMBL/GenBank/DDBJ whole genome shotgun (WGS) entry which is preliminary data.</text>
</comment>
<feature type="transmembrane region" description="Helical" evidence="1">
    <location>
        <begin position="32"/>
        <end position="53"/>
    </location>
</feature>
<accession>A0A164CHZ9</accession>
<organism evidence="2 3">
    <name type="scientific">Mycobacterium ostraviense</name>
    <dbReference type="NCBI Taxonomy" id="2738409"/>
    <lineage>
        <taxon>Bacteria</taxon>
        <taxon>Bacillati</taxon>
        <taxon>Actinomycetota</taxon>
        <taxon>Actinomycetes</taxon>
        <taxon>Mycobacteriales</taxon>
        <taxon>Mycobacteriaceae</taxon>
        <taxon>Mycobacterium</taxon>
    </lineage>
</organism>
<reference evidence="3" key="1">
    <citation type="submission" date="2016-04" db="EMBL/GenBank/DDBJ databases">
        <authorList>
            <person name="Strapagiel D."/>
            <person name="Borowka P."/>
            <person name="Marciniak B."/>
            <person name="Bakula Z."/>
            <person name="Van Ingen J."/>
            <person name="Safianowska A."/>
            <person name="Dziadek J."/>
            <person name="Jagielski T."/>
        </authorList>
    </citation>
    <scope>NUCLEOTIDE SEQUENCE [LARGE SCALE GENOMIC DNA]</scope>
    <source>
        <strain evidence="3">1010001458</strain>
    </source>
</reference>
<protein>
    <recommendedName>
        <fullName evidence="4">Transmembrane protein</fullName>
    </recommendedName>
</protein>